<accession>F0H6T9</accession>
<gene>
    <name evidence="1" type="ORF">HMPREF9303_1907</name>
</gene>
<proteinExistence type="predicted"/>
<sequence length="124" mass="14534">MKAIIYMSVMLMSLLSCRAQKLEHEAICGTFYKLNKDKYFSTSYTLKLNPDNTFTFVIKIQDAQPQCKGIWEMVDNEFILLKCCEAANPYEMLSSGYMSEKEHKLQIINKNKIKYKDVVLKRKK</sequence>
<keyword evidence="1" id="KW-0449">Lipoprotein</keyword>
<organism evidence="1 2">
    <name type="scientific">Prevotella denticola CRIS 18C-A</name>
    <dbReference type="NCBI Taxonomy" id="944557"/>
    <lineage>
        <taxon>Bacteria</taxon>
        <taxon>Pseudomonadati</taxon>
        <taxon>Bacteroidota</taxon>
        <taxon>Bacteroidia</taxon>
        <taxon>Bacteroidales</taxon>
        <taxon>Prevotellaceae</taxon>
        <taxon>Prevotella</taxon>
    </lineage>
</organism>
<comment type="caution">
    <text evidence="1">The sequence shown here is derived from an EMBL/GenBank/DDBJ whole genome shotgun (WGS) entry which is preliminary data.</text>
</comment>
<evidence type="ECO:0000313" key="1">
    <source>
        <dbReference type="EMBL" id="EGC86500.1"/>
    </source>
</evidence>
<dbReference type="EMBL" id="AEXO01000064">
    <property type="protein sequence ID" value="EGC86500.1"/>
    <property type="molecule type" value="Genomic_DNA"/>
</dbReference>
<keyword evidence="2" id="KW-1185">Reference proteome</keyword>
<reference evidence="1 2" key="1">
    <citation type="submission" date="2011-02" db="EMBL/GenBank/DDBJ databases">
        <authorList>
            <person name="Durkin A.S."/>
            <person name="Madupu R."/>
            <person name="Torralba M."/>
            <person name="Gillis M."/>
            <person name="Methe B."/>
            <person name="Sutton G."/>
            <person name="Nelson K.E."/>
        </authorList>
    </citation>
    <scope>NUCLEOTIDE SEQUENCE [LARGE SCALE GENOMIC DNA]</scope>
    <source>
        <strain evidence="1 2">CRIS 18C-A</strain>
    </source>
</reference>
<dbReference type="Proteomes" id="UP000003155">
    <property type="component" value="Unassembled WGS sequence"/>
</dbReference>
<dbReference type="AlphaFoldDB" id="F0H6T9"/>
<name>F0H6T9_9BACT</name>
<protein>
    <submittedName>
        <fullName evidence="1">Putative lipoprotein</fullName>
    </submittedName>
</protein>
<evidence type="ECO:0000313" key="2">
    <source>
        <dbReference type="Proteomes" id="UP000003155"/>
    </source>
</evidence>
<dbReference type="PROSITE" id="PS51257">
    <property type="entry name" value="PROKAR_LIPOPROTEIN"/>
    <property type="match status" value="1"/>
</dbReference>